<sequence length="675" mass="77739">MLQSIEDLKGIPQLIHEVEAQRGELAEKIQGHNSPGDDLLDDFDMLDAQLAKAAADVVQARSTADVKALKEKYGNLAILEQLDSLFTREETKQAQKHALVKVQNIYDSMAAQQEANSAQLELWHEDIKQALAEVDPDLGAQSGVYVRFTALLTQEAAVLSEELKTLLLNANWDATQFSVVDAVATEHLRDLSNRLYRLWQLQLPEPDSNSIWNFECIANNFKIKFIYHFNNQAVQEPQSVEMYFKFLDKYLDQNLFKCVDIFQDPSSSSSMTQELVHQQFINHILNPIREKVSSTLLKNPEISSDQDLKTLIALISQIFIIDNALIKKHLYYGHGLIAMIPKSILDTWHQFEIEASISQFQKIIKSPLEKSGVDFCKLLQNLYAYFEPFFHIDFDELMDYKIKITNRIFMGLPNRYRENLLAVKDDQATSYTDEAQFKQTLWKLNNLELIMSLLKDLETKLTFIQITNYVNIATSSDYSTVLSDVLDSYEDTVIAVKDSVIHRIKKMLNMSLRNYFKLNEWALVTSEPHQCSAELIAPLSLSNRLIGTMDSFDLKPHTTLSVKNEVLNIIIHYMLDYVVNLNKFSEMGFVQLQLDYNALKETLSFPHVSIPQNAEEGAFLESLKVLELRYKRSQTNKQFLSKSYIDRREFSAFRDYLQIKYSTDSELANAMYRLI</sequence>
<dbReference type="Gene3D" id="1.10.357.100">
    <property type="entry name" value="Dsl1p vesicle tethering complex, Tip20p subunit, domain C"/>
    <property type="match status" value="1"/>
</dbReference>
<proteinExistence type="predicted"/>
<dbReference type="KEGG" id="lth:KLTH0F09438g"/>
<keyword evidence="2" id="KW-1185">Reference proteome</keyword>
<evidence type="ECO:0000313" key="1">
    <source>
        <dbReference type="EMBL" id="CAR24177.1"/>
    </source>
</evidence>
<dbReference type="InterPro" id="IPR007528">
    <property type="entry name" value="RINT1_Tip20"/>
</dbReference>
<protein>
    <submittedName>
        <fullName evidence="1">KLTH0F09438p</fullName>
    </submittedName>
</protein>
<dbReference type="Gene3D" id="6.10.280.210">
    <property type="entry name" value="Dsl1p vesicle tethering complex, Tip20p subunit, domain A"/>
    <property type="match status" value="1"/>
</dbReference>
<dbReference type="AlphaFoldDB" id="C5DL26"/>
<dbReference type="GO" id="GO:0006890">
    <property type="term" value="P:retrograde vesicle-mediated transport, Golgi to endoplasmic reticulum"/>
    <property type="evidence" value="ECO:0007669"/>
    <property type="project" value="InterPro"/>
</dbReference>
<dbReference type="InterPro" id="IPR042040">
    <property type="entry name" value="Tip20p_domE"/>
</dbReference>
<name>C5DL26_LACTC</name>
<dbReference type="OrthoDB" id="2189254at2759"/>
<dbReference type="InterPro" id="IPR042043">
    <property type="entry name" value="Tip20p_domC"/>
</dbReference>
<dbReference type="Gene3D" id="1.20.58.1420">
    <property type="entry name" value="Dsl1p vesicle tethering complex, Tip20p subunit, domain B"/>
    <property type="match status" value="1"/>
</dbReference>
<gene>
    <name evidence="1" type="ordered locus">KLTH0F09438g</name>
</gene>
<reference evidence="1 2" key="1">
    <citation type="journal article" date="2009" name="Genome Res.">
        <title>Comparative genomics of protoploid Saccharomycetaceae.</title>
        <authorList>
            <consortium name="The Genolevures Consortium"/>
            <person name="Souciet J.-L."/>
            <person name="Dujon B."/>
            <person name="Gaillardin C."/>
            <person name="Johnston M."/>
            <person name="Baret P.V."/>
            <person name="Cliften P."/>
            <person name="Sherman D.J."/>
            <person name="Weissenbach J."/>
            <person name="Westhof E."/>
            <person name="Wincker P."/>
            <person name="Jubin C."/>
            <person name="Poulain J."/>
            <person name="Barbe V."/>
            <person name="Segurens B."/>
            <person name="Artiguenave F."/>
            <person name="Anthouard V."/>
            <person name="Vacherie B."/>
            <person name="Val M.-E."/>
            <person name="Fulton R.S."/>
            <person name="Minx P."/>
            <person name="Wilson R."/>
            <person name="Durrens P."/>
            <person name="Jean G."/>
            <person name="Marck C."/>
            <person name="Martin T."/>
            <person name="Nikolski M."/>
            <person name="Rolland T."/>
            <person name="Seret M.-L."/>
            <person name="Casaregola S."/>
            <person name="Despons L."/>
            <person name="Fairhead C."/>
            <person name="Fischer G."/>
            <person name="Lafontaine I."/>
            <person name="Leh V."/>
            <person name="Lemaire M."/>
            <person name="de Montigny J."/>
            <person name="Neuveglise C."/>
            <person name="Thierry A."/>
            <person name="Blanc-Lenfle I."/>
            <person name="Bleykasten C."/>
            <person name="Diffels J."/>
            <person name="Fritsch E."/>
            <person name="Frangeul L."/>
            <person name="Goeffon A."/>
            <person name="Jauniaux N."/>
            <person name="Kachouri-Lafond R."/>
            <person name="Payen C."/>
            <person name="Potier S."/>
            <person name="Pribylova L."/>
            <person name="Ozanne C."/>
            <person name="Richard G.-F."/>
            <person name="Sacerdot C."/>
            <person name="Straub M.-L."/>
            <person name="Talla E."/>
        </authorList>
    </citation>
    <scope>NUCLEOTIDE SEQUENCE [LARGE SCALE GENOMIC DNA]</scope>
    <source>
        <strain evidence="2">ATCC 56472 / CBS 6340 / NRRL Y-8284</strain>
    </source>
</reference>
<dbReference type="FunCoup" id="C5DL26">
    <property type="interactions" value="160"/>
</dbReference>
<evidence type="ECO:0000313" key="2">
    <source>
        <dbReference type="Proteomes" id="UP000002036"/>
    </source>
</evidence>
<dbReference type="InParanoid" id="C5DL26"/>
<dbReference type="InterPro" id="IPR042041">
    <property type="entry name" value="Tip20p_domA"/>
</dbReference>
<dbReference type="Gene3D" id="1.20.58.670">
    <property type="entry name" value="Dsl1p vesicle tethering complex, Tip20p subunit, domain D"/>
    <property type="match status" value="1"/>
</dbReference>
<dbReference type="OMA" id="TCSQIFM"/>
<dbReference type="GO" id="GO:0070939">
    <property type="term" value="C:Dsl1/NZR complex"/>
    <property type="evidence" value="ECO:0007669"/>
    <property type="project" value="InterPro"/>
</dbReference>
<dbReference type="Gene3D" id="1.10.10.2270">
    <property type="entry name" value="Dsl1p vesicle tethering complex, Tip20p subunit, domain E"/>
    <property type="match status" value="1"/>
</dbReference>
<dbReference type="GeneID" id="8292821"/>
<dbReference type="InterPro" id="IPR042042">
    <property type="entry name" value="Tip20p_domB"/>
</dbReference>
<dbReference type="InterPro" id="IPR042044">
    <property type="entry name" value="EXOC6PINT-1/Sec15/Tip20_C_dom2"/>
</dbReference>
<dbReference type="Pfam" id="PF04437">
    <property type="entry name" value="RINT1_TIP1"/>
    <property type="match status" value="1"/>
</dbReference>
<dbReference type="GO" id="GO:0006888">
    <property type="term" value="P:endoplasmic reticulum to Golgi vesicle-mediated transport"/>
    <property type="evidence" value="ECO:0007669"/>
    <property type="project" value="InterPro"/>
</dbReference>
<dbReference type="HOGENOM" id="CLU_410507_0_0_1"/>
<dbReference type="STRING" id="559295.C5DL26"/>
<accession>C5DL26</accession>
<dbReference type="EMBL" id="CU928170">
    <property type="protein sequence ID" value="CAR24177.1"/>
    <property type="molecule type" value="Genomic_DNA"/>
</dbReference>
<dbReference type="Proteomes" id="UP000002036">
    <property type="component" value="Chromosome F"/>
</dbReference>
<organism evidence="1 2">
    <name type="scientific">Lachancea thermotolerans (strain ATCC 56472 / CBS 6340 / NRRL Y-8284)</name>
    <name type="common">Yeast</name>
    <name type="synonym">Kluyveromyces thermotolerans</name>
    <dbReference type="NCBI Taxonomy" id="559295"/>
    <lineage>
        <taxon>Eukaryota</taxon>
        <taxon>Fungi</taxon>
        <taxon>Dikarya</taxon>
        <taxon>Ascomycota</taxon>
        <taxon>Saccharomycotina</taxon>
        <taxon>Saccharomycetes</taxon>
        <taxon>Saccharomycetales</taxon>
        <taxon>Saccharomycetaceae</taxon>
        <taxon>Lachancea</taxon>
    </lineage>
</organism>
<dbReference type="RefSeq" id="XP_002554614.1">
    <property type="nucleotide sequence ID" value="XM_002554568.1"/>
</dbReference>
<dbReference type="PROSITE" id="PS51386">
    <property type="entry name" value="RINT1_TIP20"/>
    <property type="match status" value="1"/>
</dbReference>
<dbReference type="eggNOG" id="KOG2218">
    <property type="taxonomic scope" value="Eukaryota"/>
</dbReference>